<name>A0A5C5UZN8_9BACT</name>
<reference evidence="1 2" key="1">
    <citation type="submission" date="2019-02" db="EMBL/GenBank/DDBJ databases">
        <title>Deep-cultivation of Planctomycetes and their phenomic and genomic characterization uncovers novel biology.</title>
        <authorList>
            <person name="Wiegand S."/>
            <person name="Jogler M."/>
            <person name="Boedeker C."/>
            <person name="Pinto D."/>
            <person name="Vollmers J."/>
            <person name="Rivas-Marin E."/>
            <person name="Kohn T."/>
            <person name="Peeters S.H."/>
            <person name="Heuer A."/>
            <person name="Rast P."/>
            <person name="Oberbeckmann S."/>
            <person name="Bunk B."/>
            <person name="Jeske O."/>
            <person name="Meyerdierks A."/>
            <person name="Storesund J.E."/>
            <person name="Kallscheuer N."/>
            <person name="Luecker S."/>
            <person name="Lage O.M."/>
            <person name="Pohl T."/>
            <person name="Merkel B.J."/>
            <person name="Hornburger P."/>
            <person name="Mueller R.-W."/>
            <person name="Bruemmer F."/>
            <person name="Labrenz M."/>
            <person name="Spormann A.M."/>
            <person name="Op Den Camp H."/>
            <person name="Overmann J."/>
            <person name="Amann R."/>
            <person name="Jetten M.S.M."/>
            <person name="Mascher T."/>
            <person name="Medema M.H."/>
            <person name="Devos D.P."/>
            <person name="Kaster A.-K."/>
            <person name="Ovreas L."/>
            <person name="Rohde M."/>
            <person name="Galperin M.Y."/>
            <person name="Jogler C."/>
        </authorList>
    </citation>
    <scope>NUCLEOTIDE SEQUENCE [LARGE SCALE GENOMIC DNA]</scope>
    <source>
        <strain evidence="1 2">KOR34</strain>
    </source>
</reference>
<dbReference type="AlphaFoldDB" id="A0A5C5UZN8"/>
<evidence type="ECO:0000313" key="1">
    <source>
        <dbReference type="EMBL" id="TWT30965.1"/>
    </source>
</evidence>
<evidence type="ECO:0000313" key="2">
    <source>
        <dbReference type="Proteomes" id="UP000316714"/>
    </source>
</evidence>
<gene>
    <name evidence="1" type="ORF">KOR34_43380</name>
</gene>
<organism evidence="1 2">
    <name type="scientific">Posidoniimonas corsicana</name>
    <dbReference type="NCBI Taxonomy" id="1938618"/>
    <lineage>
        <taxon>Bacteria</taxon>
        <taxon>Pseudomonadati</taxon>
        <taxon>Planctomycetota</taxon>
        <taxon>Planctomycetia</taxon>
        <taxon>Pirellulales</taxon>
        <taxon>Lacipirellulaceae</taxon>
        <taxon>Posidoniimonas</taxon>
    </lineage>
</organism>
<proteinExistence type="predicted"/>
<dbReference type="EMBL" id="SIHJ01000004">
    <property type="protein sequence ID" value="TWT30965.1"/>
    <property type="molecule type" value="Genomic_DNA"/>
</dbReference>
<accession>A0A5C5UZN8</accession>
<protein>
    <submittedName>
        <fullName evidence="1">Uncharacterized protein</fullName>
    </submittedName>
</protein>
<comment type="caution">
    <text evidence="1">The sequence shown here is derived from an EMBL/GenBank/DDBJ whole genome shotgun (WGS) entry which is preliminary data.</text>
</comment>
<sequence length="67" mass="7587">MPKCPRCESERVYLSNSQDRLLYRLVLLARVRCHNCCASFFAAAWRSAPNPANVKTPHSSARHRTAA</sequence>
<keyword evidence="2" id="KW-1185">Reference proteome</keyword>
<dbReference type="Proteomes" id="UP000316714">
    <property type="component" value="Unassembled WGS sequence"/>
</dbReference>